<keyword evidence="5" id="KW-1185">Reference proteome</keyword>
<dbReference type="SUPFAM" id="SSF53474">
    <property type="entry name" value="alpha/beta-Hydrolases"/>
    <property type="match status" value="1"/>
</dbReference>
<dbReference type="PANTHER" id="PTHR43139:SF52">
    <property type="entry name" value="SI:DKEY-122A22.2"/>
    <property type="match status" value="1"/>
</dbReference>
<dbReference type="Pfam" id="PF00561">
    <property type="entry name" value="Abhydrolase_1"/>
    <property type="match status" value="1"/>
</dbReference>
<evidence type="ECO:0000313" key="5">
    <source>
        <dbReference type="Proteomes" id="UP000012960"/>
    </source>
</evidence>
<evidence type="ECO:0000256" key="1">
    <source>
        <dbReference type="SAM" id="SignalP"/>
    </source>
</evidence>
<dbReference type="EnsemblPlants" id="Ma08_t31050.2">
    <property type="protein sequence ID" value="Ma08_p31050.2"/>
    <property type="gene ID" value="Ma08_g31050"/>
</dbReference>
<evidence type="ECO:0000313" key="4">
    <source>
        <dbReference type="EnsemblPlants" id="Ma08_p31050.2"/>
    </source>
</evidence>
<dbReference type="FunCoup" id="A0A804KCS7">
    <property type="interactions" value="240"/>
</dbReference>
<dbReference type="AlphaFoldDB" id="A0A804KCS7"/>
<keyword evidence="1" id="KW-0732">Signal</keyword>
<dbReference type="PRINTS" id="PR00111">
    <property type="entry name" value="ABHYDROLASE"/>
</dbReference>
<dbReference type="InterPro" id="IPR052370">
    <property type="entry name" value="Meta-cleavage_hydrolase"/>
</dbReference>
<reference evidence="3" key="1">
    <citation type="submission" date="2021-03" db="EMBL/GenBank/DDBJ databases">
        <authorList>
            <consortium name="Genoscope - CEA"/>
            <person name="William W."/>
        </authorList>
    </citation>
    <scope>NUCLEOTIDE SEQUENCE</scope>
    <source>
        <strain evidence="3">Doubled-haploid Pahang</strain>
    </source>
</reference>
<dbReference type="EMBL" id="HG996472">
    <property type="protein sequence ID" value="CAG1833267.1"/>
    <property type="molecule type" value="Genomic_DNA"/>
</dbReference>
<feature type="chain" id="PRO_5033926807" evidence="1">
    <location>
        <begin position="19"/>
        <end position="326"/>
    </location>
</feature>
<dbReference type="OMA" id="TIMSCWI"/>
<gene>
    <name evidence="3" type="ORF">GSMUA_91870.1</name>
</gene>
<dbReference type="InParanoid" id="A0A804KCS7"/>
<sequence>MGLSLVWLMDVFVRRAYTAAGLRSHTVAVDADTTVHCWISTSLLPTPSSAGADPGRGSRRQPKPPLLLIHGFGPRATWQWRSQIAPLAARFDLIVPDLLFFGGSTTRSPQRSEAFQAAALARLLDALGVAPPRRARVSVMGTSYGGFVAYHVARAMGPDRVERVVIASSDLLKGPEDDKALLERAGGRGDVADLLLPRTTADMRRLVRVAVHRPPRFMPEFILRDMLRNLFSDKLEEKLELVKGISLANKDQFQLTPLPQQVLMIWGEDDQIFPVDKAFEMQKRFGENARLEVVQKTGHMPQMEDAGRFNKVVLSFLLGYSDMSSL</sequence>
<evidence type="ECO:0000313" key="3">
    <source>
        <dbReference type="EMBL" id="CAG1833267.1"/>
    </source>
</evidence>
<feature type="domain" description="AB hydrolase-1" evidence="2">
    <location>
        <begin position="64"/>
        <end position="305"/>
    </location>
</feature>
<organism evidence="4 5">
    <name type="scientific">Musa acuminata subsp. malaccensis</name>
    <name type="common">Wild banana</name>
    <name type="synonym">Musa malaccensis</name>
    <dbReference type="NCBI Taxonomy" id="214687"/>
    <lineage>
        <taxon>Eukaryota</taxon>
        <taxon>Viridiplantae</taxon>
        <taxon>Streptophyta</taxon>
        <taxon>Embryophyta</taxon>
        <taxon>Tracheophyta</taxon>
        <taxon>Spermatophyta</taxon>
        <taxon>Magnoliopsida</taxon>
        <taxon>Liliopsida</taxon>
        <taxon>Zingiberales</taxon>
        <taxon>Musaceae</taxon>
        <taxon>Musa</taxon>
    </lineage>
</organism>
<reference evidence="4" key="2">
    <citation type="submission" date="2021-05" db="UniProtKB">
        <authorList>
            <consortium name="EnsemblPlants"/>
        </authorList>
    </citation>
    <scope>IDENTIFICATION</scope>
    <source>
        <strain evidence="4">subsp. malaccensis</strain>
    </source>
</reference>
<proteinExistence type="predicted"/>
<evidence type="ECO:0000259" key="2">
    <source>
        <dbReference type="Pfam" id="PF00561"/>
    </source>
</evidence>
<dbReference type="Gramene" id="Ma08_t31050.2">
    <property type="protein sequence ID" value="Ma08_p31050.2"/>
    <property type="gene ID" value="Ma08_g31050"/>
</dbReference>
<accession>A0A804KCS7</accession>
<dbReference type="InterPro" id="IPR000073">
    <property type="entry name" value="AB_hydrolase_1"/>
</dbReference>
<dbReference type="Proteomes" id="UP000012960">
    <property type="component" value="Unplaced"/>
</dbReference>
<dbReference type="InterPro" id="IPR029058">
    <property type="entry name" value="AB_hydrolase_fold"/>
</dbReference>
<feature type="signal peptide" evidence="1">
    <location>
        <begin position="1"/>
        <end position="18"/>
    </location>
</feature>
<dbReference type="Gene3D" id="3.40.50.1820">
    <property type="entry name" value="alpha/beta hydrolase"/>
    <property type="match status" value="1"/>
</dbReference>
<dbReference type="PANTHER" id="PTHR43139">
    <property type="entry name" value="SI:DKEY-122A22.2"/>
    <property type="match status" value="1"/>
</dbReference>
<name>A0A804KCS7_MUSAM</name>
<protein>
    <submittedName>
        <fullName evidence="3">(wild Malaysian banana) hypothetical protein</fullName>
    </submittedName>
</protein>